<dbReference type="PROSITE" id="PS00122">
    <property type="entry name" value="CARBOXYLESTERASE_B_1"/>
    <property type="match status" value="1"/>
</dbReference>
<protein>
    <recommendedName>
        <fullName evidence="9">Carboxylic ester hydrolase</fullName>
        <ecNumber evidence="9">3.1.1.-</ecNumber>
    </recommendedName>
</protein>
<feature type="domain" description="Acetylcholinesterase tetramerisation" evidence="12">
    <location>
        <begin position="604"/>
        <end position="632"/>
    </location>
</feature>
<keyword evidence="4" id="KW-0964">Secreted</keyword>
<dbReference type="CDD" id="cd00312">
    <property type="entry name" value="Esterase_lipase"/>
    <property type="match status" value="1"/>
</dbReference>
<keyword evidence="7" id="KW-0325">Glycoprotein</keyword>
<feature type="transmembrane region" description="Helical" evidence="10">
    <location>
        <begin position="21"/>
        <end position="42"/>
    </location>
</feature>
<comment type="subcellular location">
    <subcellularLocation>
        <location evidence="1">Secreted</location>
    </subcellularLocation>
</comment>
<keyword evidence="3" id="KW-0719">Serine esterase</keyword>
<comment type="similarity">
    <text evidence="2 9">Belongs to the type-B carboxylesterase/lipase family.</text>
</comment>
<dbReference type="SUPFAM" id="SSF53474">
    <property type="entry name" value="alpha/beta-Hydrolases"/>
    <property type="match status" value="1"/>
</dbReference>
<sequence>MSSLALDMSAGASACRRRSSFVGYLYQVYAVTAISLLLLGSISKALAGSATYPIVDTDRGKVRGLSVDSNGKRVHAFYGIPYAAPPVGDLRFKPPIQMDPWDGVWDATRLPNSCHQTFDTYFGNFSGSTMWNANTQLSEDCLYLNVWSPRTNPPYRNKDVIVWIYGGGFYSGSSTLDIYMANILAAENDVIVVSMQYRVGALGFLALESSDALGNAGLWDQRMALEWVSRNIHHFGGNVHSVTLMGESAGAVSVGLFLVCDLCRGYFHKAILQSGAPQAEWGAVSKEEMWTRSNRLVNEMNCAGNDPAATLSCLRSKNASDFPIFEFKSTLGFIQFPFVPIVDGVFIRQDPEEMLRRGDFKKVPILLGSNSNEATFFLIYAGTAFKKEPESPIDLEVYVRYMEERIFKYYPRYPYHLNQFGKNAITFQYRNWLKPLDQTELRRSLDKAASDYFFVCKVNRLANAYAHQGVNVWYYWFDHRWSSNPWPEWMGVLHADEIWFTFGHPFNSSHVFTEQEKDLSRRMMTYWTNFAKSGDPNRGSPEAQTTLNEWPIYDDLEKKFINLSAASFAAEDGPKVGSYPRTQACAFWEEYLPNLVAETSDISDAEREWKLQFHTWKNRYIVDWKTQFDSFIKSYQERLGTCGGGRP</sequence>
<evidence type="ECO:0000256" key="1">
    <source>
        <dbReference type="ARBA" id="ARBA00004613"/>
    </source>
</evidence>
<dbReference type="GO" id="GO:0005886">
    <property type="term" value="C:plasma membrane"/>
    <property type="evidence" value="ECO:0007669"/>
    <property type="project" value="TreeGrafter"/>
</dbReference>
<keyword evidence="10" id="KW-0472">Membrane</keyword>
<keyword evidence="10" id="KW-1133">Transmembrane helix</keyword>
<keyword evidence="14" id="KW-1185">Reference proteome</keyword>
<keyword evidence="10" id="KW-0812">Transmembrane</keyword>
<accession>A0AAE1CYS1</accession>
<comment type="caution">
    <text evidence="13">The sequence shown here is derived from an EMBL/GenBank/DDBJ whole genome shotgun (WGS) entry which is preliminary data.</text>
</comment>
<evidence type="ECO:0000256" key="10">
    <source>
        <dbReference type="SAM" id="Phobius"/>
    </source>
</evidence>
<dbReference type="Gene3D" id="3.40.50.1820">
    <property type="entry name" value="alpha/beta hydrolase"/>
    <property type="match status" value="1"/>
</dbReference>
<evidence type="ECO:0000256" key="7">
    <source>
        <dbReference type="ARBA" id="ARBA00023180"/>
    </source>
</evidence>
<dbReference type="PROSITE" id="PS00941">
    <property type="entry name" value="CARBOXYLESTERASE_B_2"/>
    <property type="match status" value="1"/>
</dbReference>
<dbReference type="GO" id="GO:0019695">
    <property type="term" value="P:choline metabolic process"/>
    <property type="evidence" value="ECO:0007669"/>
    <property type="project" value="TreeGrafter"/>
</dbReference>
<dbReference type="Pfam" id="PF00135">
    <property type="entry name" value="COesterase"/>
    <property type="match status" value="1"/>
</dbReference>
<evidence type="ECO:0000256" key="3">
    <source>
        <dbReference type="ARBA" id="ARBA00022487"/>
    </source>
</evidence>
<dbReference type="InterPro" id="IPR029058">
    <property type="entry name" value="AB_hydrolase_fold"/>
</dbReference>
<dbReference type="InterPro" id="IPR014788">
    <property type="entry name" value="AChE_tetra"/>
</dbReference>
<feature type="active site" description="Charge relay system" evidence="8">
    <location>
        <position position="373"/>
    </location>
</feature>
<dbReference type="Proteomes" id="UP001283361">
    <property type="component" value="Unassembled WGS sequence"/>
</dbReference>
<evidence type="ECO:0000256" key="4">
    <source>
        <dbReference type="ARBA" id="ARBA00022525"/>
    </source>
</evidence>
<dbReference type="GO" id="GO:0003990">
    <property type="term" value="F:acetylcholinesterase activity"/>
    <property type="evidence" value="ECO:0007669"/>
    <property type="project" value="TreeGrafter"/>
</dbReference>
<feature type="domain" description="Carboxylesterase type B" evidence="11">
    <location>
        <begin position="53"/>
        <end position="588"/>
    </location>
</feature>
<gene>
    <name evidence="13" type="ORF">RRG08_030416</name>
</gene>
<organism evidence="13 14">
    <name type="scientific">Elysia crispata</name>
    <name type="common">lettuce slug</name>
    <dbReference type="NCBI Taxonomy" id="231223"/>
    <lineage>
        <taxon>Eukaryota</taxon>
        <taxon>Metazoa</taxon>
        <taxon>Spiralia</taxon>
        <taxon>Lophotrochozoa</taxon>
        <taxon>Mollusca</taxon>
        <taxon>Gastropoda</taxon>
        <taxon>Heterobranchia</taxon>
        <taxon>Euthyneura</taxon>
        <taxon>Panpulmonata</taxon>
        <taxon>Sacoglossa</taxon>
        <taxon>Placobranchoidea</taxon>
        <taxon>Plakobranchidae</taxon>
        <taxon>Elysia</taxon>
    </lineage>
</organism>
<evidence type="ECO:0000256" key="9">
    <source>
        <dbReference type="RuleBase" id="RU361235"/>
    </source>
</evidence>
<evidence type="ECO:0000259" key="11">
    <source>
        <dbReference type="Pfam" id="PF00135"/>
    </source>
</evidence>
<evidence type="ECO:0000256" key="8">
    <source>
        <dbReference type="PIRSR" id="PIRSR600997-1"/>
    </source>
</evidence>
<reference evidence="13" key="1">
    <citation type="journal article" date="2023" name="G3 (Bethesda)">
        <title>A reference genome for the long-term kleptoplast-retaining sea slug Elysia crispata morphotype clarki.</title>
        <authorList>
            <person name="Eastman K.E."/>
            <person name="Pendleton A.L."/>
            <person name="Shaikh M.A."/>
            <person name="Suttiyut T."/>
            <person name="Ogas R."/>
            <person name="Tomko P."/>
            <person name="Gavelis G."/>
            <person name="Widhalm J.R."/>
            <person name="Wisecaver J.H."/>
        </authorList>
    </citation>
    <scope>NUCLEOTIDE SEQUENCE</scope>
    <source>
        <strain evidence="13">ECLA1</strain>
    </source>
</reference>
<dbReference type="InterPro" id="IPR050654">
    <property type="entry name" value="AChE-related_enzymes"/>
</dbReference>
<dbReference type="PANTHER" id="PTHR43918:SF12">
    <property type="entry name" value="ACETYLCHOLINESTERASE 1"/>
    <property type="match status" value="1"/>
</dbReference>
<dbReference type="EC" id="3.1.1.-" evidence="9"/>
<evidence type="ECO:0000259" key="12">
    <source>
        <dbReference type="Pfam" id="PF08674"/>
    </source>
</evidence>
<feature type="active site" description="Acyl-ester intermediate" evidence="8">
    <location>
        <position position="248"/>
    </location>
</feature>
<dbReference type="EMBL" id="JAWDGP010006267">
    <property type="protein sequence ID" value="KAK3744333.1"/>
    <property type="molecule type" value="Genomic_DNA"/>
</dbReference>
<dbReference type="Pfam" id="PF08674">
    <property type="entry name" value="AChE_tetra"/>
    <property type="match status" value="1"/>
</dbReference>
<evidence type="ECO:0000313" key="13">
    <source>
        <dbReference type="EMBL" id="KAK3744333.1"/>
    </source>
</evidence>
<dbReference type="GO" id="GO:0006581">
    <property type="term" value="P:acetylcholine catabolic process"/>
    <property type="evidence" value="ECO:0007669"/>
    <property type="project" value="TreeGrafter"/>
</dbReference>
<keyword evidence="5 9" id="KW-0378">Hydrolase</keyword>
<dbReference type="FunFam" id="3.40.50.1820:FF:000029">
    <property type="entry name" value="Acetylcholinesterase"/>
    <property type="match status" value="1"/>
</dbReference>
<dbReference type="InterPro" id="IPR002018">
    <property type="entry name" value="CarbesteraseB"/>
</dbReference>
<evidence type="ECO:0000313" key="14">
    <source>
        <dbReference type="Proteomes" id="UP001283361"/>
    </source>
</evidence>
<dbReference type="GO" id="GO:0005615">
    <property type="term" value="C:extracellular space"/>
    <property type="evidence" value="ECO:0007669"/>
    <property type="project" value="TreeGrafter"/>
</dbReference>
<keyword evidence="6" id="KW-1015">Disulfide bond</keyword>
<dbReference type="InterPro" id="IPR019819">
    <property type="entry name" value="Carboxylesterase_B_CS"/>
</dbReference>
<name>A0AAE1CYS1_9GAST</name>
<evidence type="ECO:0000256" key="6">
    <source>
        <dbReference type="ARBA" id="ARBA00023157"/>
    </source>
</evidence>
<dbReference type="PANTHER" id="PTHR43918">
    <property type="entry name" value="ACETYLCHOLINESTERASE"/>
    <property type="match status" value="1"/>
</dbReference>
<proteinExistence type="inferred from homology"/>
<feature type="active site" description="Charge relay system" evidence="8">
    <location>
        <position position="494"/>
    </location>
</feature>
<dbReference type="PRINTS" id="PR00878">
    <property type="entry name" value="CHOLNESTRASE"/>
</dbReference>
<dbReference type="AlphaFoldDB" id="A0AAE1CYS1"/>
<evidence type="ECO:0000256" key="2">
    <source>
        <dbReference type="ARBA" id="ARBA00005964"/>
    </source>
</evidence>
<dbReference type="InterPro" id="IPR000997">
    <property type="entry name" value="Cholinesterase"/>
</dbReference>
<evidence type="ECO:0000256" key="5">
    <source>
        <dbReference type="ARBA" id="ARBA00022801"/>
    </source>
</evidence>
<dbReference type="InterPro" id="IPR019826">
    <property type="entry name" value="Carboxylesterase_B_AS"/>
</dbReference>